<keyword evidence="2 6" id="KW-0238">DNA-binding</keyword>
<feature type="compositionally biased region" description="Polar residues" evidence="4">
    <location>
        <begin position="1"/>
        <end position="15"/>
    </location>
</feature>
<dbReference type="InterPro" id="IPR018060">
    <property type="entry name" value="HTH_AraC"/>
</dbReference>
<proteinExistence type="predicted"/>
<evidence type="ECO:0000256" key="2">
    <source>
        <dbReference type="ARBA" id="ARBA00023125"/>
    </source>
</evidence>
<feature type="domain" description="HTH araC/xylS-type" evidence="5">
    <location>
        <begin position="217"/>
        <end position="318"/>
    </location>
</feature>
<organism evidence="6 7">
    <name type="scientific">Micromonospora pallida</name>
    <dbReference type="NCBI Taxonomy" id="145854"/>
    <lineage>
        <taxon>Bacteria</taxon>
        <taxon>Bacillati</taxon>
        <taxon>Actinomycetota</taxon>
        <taxon>Actinomycetes</taxon>
        <taxon>Micromonosporales</taxon>
        <taxon>Micromonosporaceae</taxon>
        <taxon>Micromonospora</taxon>
    </lineage>
</organism>
<dbReference type="STRING" id="145854.GA0074692_2632"/>
<dbReference type="GO" id="GO:0003700">
    <property type="term" value="F:DNA-binding transcription factor activity"/>
    <property type="evidence" value="ECO:0007669"/>
    <property type="project" value="InterPro"/>
</dbReference>
<accession>A0A1C6SHE6</accession>
<evidence type="ECO:0000313" key="6">
    <source>
        <dbReference type="EMBL" id="SCL28930.1"/>
    </source>
</evidence>
<dbReference type="PROSITE" id="PS01124">
    <property type="entry name" value="HTH_ARAC_FAMILY_2"/>
    <property type="match status" value="1"/>
</dbReference>
<dbReference type="OrthoDB" id="9799345at2"/>
<dbReference type="InterPro" id="IPR009057">
    <property type="entry name" value="Homeodomain-like_sf"/>
</dbReference>
<dbReference type="Proteomes" id="UP000198959">
    <property type="component" value="Unassembled WGS sequence"/>
</dbReference>
<dbReference type="SMART" id="SM00342">
    <property type="entry name" value="HTH_ARAC"/>
    <property type="match status" value="1"/>
</dbReference>
<dbReference type="Gene3D" id="1.10.10.60">
    <property type="entry name" value="Homeodomain-like"/>
    <property type="match status" value="1"/>
</dbReference>
<evidence type="ECO:0000313" key="7">
    <source>
        <dbReference type="Proteomes" id="UP000198959"/>
    </source>
</evidence>
<evidence type="ECO:0000256" key="4">
    <source>
        <dbReference type="SAM" id="MobiDB-lite"/>
    </source>
</evidence>
<evidence type="ECO:0000256" key="1">
    <source>
        <dbReference type="ARBA" id="ARBA00023015"/>
    </source>
</evidence>
<dbReference type="Pfam" id="PF14525">
    <property type="entry name" value="AraC_binding_2"/>
    <property type="match status" value="1"/>
</dbReference>
<keyword evidence="1" id="KW-0805">Transcription regulation</keyword>
<sequence length="339" mass="37089">MQPQSAATTGSQSVRGSTPGSTGSTATQATRYPFPAAQPGASPTADSRPERHLVHRVYDRLQVAKVLPGHWVLPVPARADATAWPYVALYARSGSTSVDLADRRIDLAQGDLCVARNHGRLEIRASADMELLVIRVPQEAIGPYRQALDDAEGRHWSTESGTASLVAHLLDGLAAQLDDYHPANPGRFAYYLVGLIALMCADGGPTALGSVRARTMERAKEYIERNLGDVDLTPDRVATAQNVSTRTLHRLFESEGLTISGWIRLRRLEHCRMDLTDRASEDLSISSIGAKWGLYDAAHFSRLFKSSYGISPRAYRLAQGQGEPARHRTEFRYAQAEIA</sequence>
<evidence type="ECO:0000259" key="5">
    <source>
        <dbReference type="PROSITE" id="PS01124"/>
    </source>
</evidence>
<dbReference type="AlphaFoldDB" id="A0A1C6SHE6"/>
<protein>
    <submittedName>
        <fullName evidence="6">AraC-type DNA-binding protein</fullName>
    </submittedName>
</protein>
<name>A0A1C6SHE6_9ACTN</name>
<dbReference type="PANTHER" id="PTHR46796">
    <property type="entry name" value="HTH-TYPE TRANSCRIPTIONAL ACTIVATOR RHAS-RELATED"/>
    <property type="match status" value="1"/>
</dbReference>
<dbReference type="InterPro" id="IPR050204">
    <property type="entry name" value="AraC_XylS_family_regulators"/>
</dbReference>
<feature type="region of interest" description="Disordered" evidence="4">
    <location>
        <begin position="1"/>
        <end position="50"/>
    </location>
</feature>
<reference evidence="7" key="1">
    <citation type="submission" date="2016-06" db="EMBL/GenBank/DDBJ databases">
        <authorList>
            <person name="Varghese N."/>
            <person name="Submissions Spin"/>
        </authorList>
    </citation>
    <scope>NUCLEOTIDE SEQUENCE [LARGE SCALE GENOMIC DNA]</scope>
    <source>
        <strain evidence="7">DSM 43817</strain>
    </source>
</reference>
<dbReference type="EMBL" id="FMHW01000002">
    <property type="protein sequence ID" value="SCL28930.1"/>
    <property type="molecule type" value="Genomic_DNA"/>
</dbReference>
<dbReference type="GO" id="GO:0043565">
    <property type="term" value="F:sequence-specific DNA binding"/>
    <property type="evidence" value="ECO:0007669"/>
    <property type="project" value="InterPro"/>
</dbReference>
<dbReference type="InterPro" id="IPR035418">
    <property type="entry name" value="AraC-bd_2"/>
</dbReference>
<dbReference type="PANTHER" id="PTHR46796:SF6">
    <property type="entry name" value="ARAC SUBFAMILY"/>
    <property type="match status" value="1"/>
</dbReference>
<keyword evidence="3" id="KW-0804">Transcription</keyword>
<gene>
    <name evidence="6" type="ORF">GA0074692_2632</name>
</gene>
<dbReference type="Pfam" id="PF12833">
    <property type="entry name" value="HTH_18"/>
    <property type="match status" value="1"/>
</dbReference>
<keyword evidence="7" id="KW-1185">Reference proteome</keyword>
<dbReference type="SUPFAM" id="SSF46689">
    <property type="entry name" value="Homeodomain-like"/>
    <property type="match status" value="1"/>
</dbReference>
<evidence type="ECO:0000256" key="3">
    <source>
        <dbReference type="ARBA" id="ARBA00023163"/>
    </source>
</evidence>
<feature type="compositionally biased region" description="Low complexity" evidence="4">
    <location>
        <begin position="16"/>
        <end position="25"/>
    </location>
</feature>